<dbReference type="RefSeq" id="WP_377048446.1">
    <property type="nucleotide sequence ID" value="NZ_JBHLVZ010000002.1"/>
</dbReference>
<dbReference type="InterPro" id="IPR036837">
    <property type="entry name" value="Cation_efflux_CTD_sf"/>
</dbReference>
<feature type="transmembrane region" description="Helical" evidence="7">
    <location>
        <begin position="120"/>
        <end position="138"/>
    </location>
</feature>
<evidence type="ECO:0000313" key="11">
    <source>
        <dbReference type="Proteomes" id="UP001589789"/>
    </source>
</evidence>
<proteinExistence type="inferred from homology"/>
<evidence type="ECO:0000256" key="5">
    <source>
        <dbReference type="ARBA" id="ARBA00022989"/>
    </source>
</evidence>
<reference evidence="10 11" key="1">
    <citation type="submission" date="2024-09" db="EMBL/GenBank/DDBJ databases">
        <authorList>
            <person name="Sun Q."/>
            <person name="Mori K."/>
        </authorList>
    </citation>
    <scope>NUCLEOTIDE SEQUENCE [LARGE SCALE GENOMIC DNA]</scope>
    <source>
        <strain evidence="10 11">CCM 7468</strain>
    </source>
</reference>
<feature type="transmembrane region" description="Helical" evidence="7">
    <location>
        <begin position="184"/>
        <end position="201"/>
    </location>
</feature>
<evidence type="ECO:0000259" key="9">
    <source>
        <dbReference type="Pfam" id="PF16916"/>
    </source>
</evidence>
<dbReference type="Proteomes" id="UP001589789">
    <property type="component" value="Unassembled WGS sequence"/>
</dbReference>
<sequence length="302" mass="32056">MPPEARGMDRAMRAAWGSLLVSFVVLGLKLAAWWVTGSVALYSDALETIINVVAAAAALVALRISARPADADHPYGHQKAEYFSAVLEGMMVLGAAAAILHEAYGAWAHPALPEAPFLGMAINGAATLLNAFWAAFLIRSGRAWRSPAILASGRHVLTDVWTSGGVLAGFALVPVTGWAWLDPAMAALVALNIIWTGIAMVRDSVGALMDRAVEPEVLTAIRRVIRDEAAGALEAHDLRTRASGHMTFVEFHLVVPEAMTVGAAHAICDRLEAALRAELGEAVITIHLEPEAESERRGVPVL</sequence>
<feature type="domain" description="Cation efflux protein cytoplasmic" evidence="9">
    <location>
        <begin position="214"/>
        <end position="291"/>
    </location>
</feature>
<feature type="transmembrane region" description="Helical" evidence="7">
    <location>
        <begin position="12"/>
        <end position="35"/>
    </location>
</feature>
<comment type="caution">
    <text evidence="10">The sequence shown here is derived from an EMBL/GenBank/DDBJ whole genome shotgun (WGS) entry which is preliminary data.</text>
</comment>
<dbReference type="EMBL" id="JBHLVZ010000002">
    <property type="protein sequence ID" value="MFC0384390.1"/>
    <property type="molecule type" value="Genomic_DNA"/>
</dbReference>
<evidence type="ECO:0000313" key="10">
    <source>
        <dbReference type="EMBL" id="MFC0384390.1"/>
    </source>
</evidence>
<gene>
    <name evidence="10" type="ORF">ACFFIC_02360</name>
</gene>
<comment type="subcellular location">
    <subcellularLocation>
        <location evidence="1">Membrane</location>
        <topology evidence="1">Multi-pass membrane protein</topology>
    </subcellularLocation>
</comment>
<keyword evidence="4 7" id="KW-0812">Transmembrane</keyword>
<evidence type="ECO:0000256" key="7">
    <source>
        <dbReference type="SAM" id="Phobius"/>
    </source>
</evidence>
<feature type="transmembrane region" description="Helical" evidence="7">
    <location>
        <begin position="41"/>
        <end position="62"/>
    </location>
</feature>
<keyword evidence="6 7" id="KW-0472">Membrane</keyword>
<dbReference type="NCBIfam" id="TIGR01297">
    <property type="entry name" value="CDF"/>
    <property type="match status" value="1"/>
</dbReference>
<feature type="transmembrane region" description="Helical" evidence="7">
    <location>
        <begin position="82"/>
        <end position="100"/>
    </location>
</feature>
<evidence type="ECO:0000259" key="8">
    <source>
        <dbReference type="Pfam" id="PF01545"/>
    </source>
</evidence>
<dbReference type="InterPro" id="IPR050291">
    <property type="entry name" value="CDF_Transporter"/>
</dbReference>
<evidence type="ECO:0000256" key="2">
    <source>
        <dbReference type="ARBA" id="ARBA00008114"/>
    </source>
</evidence>
<dbReference type="PANTHER" id="PTHR43840:SF15">
    <property type="entry name" value="MITOCHONDRIAL METAL TRANSPORTER 1-RELATED"/>
    <property type="match status" value="1"/>
</dbReference>
<dbReference type="InterPro" id="IPR027469">
    <property type="entry name" value="Cation_efflux_TMD_sf"/>
</dbReference>
<dbReference type="InterPro" id="IPR027470">
    <property type="entry name" value="Cation_efflux_CTD"/>
</dbReference>
<dbReference type="Gene3D" id="3.30.70.1350">
    <property type="entry name" value="Cation efflux protein, cytoplasmic domain"/>
    <property type="match status" value="1"/>
</dbReference>
<dbReference type="SUPFAM" id="SSF160240">
    <property type="entry name" value="Cation efflux protein cytoplasmic domain-like"/>
    <property type="match status" value="1"/>
</dbReference>
<keyword evidence="5 7" id="KW-1133">Transmembrane helix</keyword>
<dbReference type="Gene3D" id="1.20.1510.10">
    <property type="entry name" value="Cation efflux protein transmembrane domain"/>
    <property type="match status" value="1"/>
</dbReference>
<evidence type="ECO:0000256" key="4">
    <source>
        <dbReference type="ARBA" id="ARBA00022692"/>
    </source>
</evidence>
<keyword evidence="11" id="KW-1185">Reference proteome</keyword>
<keyword evidence="3" id="KW-0813">Transport</keyword>
<dbReference type="Pfam" id="PF01545">
    <property type="entry name" value="Cation_efflux"/>
    <property type="match status" value="1"/>
</dbReference>
<name>A0ABV6IL99_9PROT</name>
<evidence type="ECO:0000256" key="1">
    <source>
        <dbReference type="ARBA" id="ARBA00004141"/>
    </source>
</evidence>
<comment type="similarity">
    <text evidence="2">Belongs to the cation diffusion facilitator (CDF) transporter (TC 2.A.4) family.</text>
</comment>
<dbReference type="InterPro" id="IPR002524">
    <property type="entry name" value="Cation_efflux"/>
</dbReference>
<protein>
    <submittedName>
        <fullName evidence="10">Cation diffusion facilitator family transporter</fullName>
    </submittedName>
</protein>
<dbReference type="PANTHER" id="PTHR43840">
    <property type="entry name" value="MITOCHONDRIAL METAL TRANSPORTER 1-RELATED"/>
    <property type="match status" value="1"/>
</dbReference>
<accession>A0ABV6IL99</accession>
<feature type="transmembrane region" description="Helical" evidence="7">
    <location>
        <begin position="159"/>
        <end position="178"/>
    </location>
</feature>
<dbReference type="Pfam" id="PF16916">
    <property type="entry name" value="ZT_dimer"/>
    <property type="match status" value="1"/>
</dbReference>
<organism evidence="10 11">
    <name type="scientific">Muricoccus vinaceus</name>
    <dbReference type="NCBI Taxonomy" id="424704"/>
    <lineage>
        <taxon>Bacteria</taxon>
        <taxon>Pseudomonadati</taxon>
        <taxon>Pseudomonadota</taxon>
        <taxon>Alphaproteobacteria</taxon>
        <taxon>Acetobacterales</taxon>
        <taxon>Roseomonadaceae</taxon>
        <taxon>Muricoccus</taxon>
    </lineage>
</organism>
<dbReference type="InterPro" id="IPR058533">
    <property type="entry name" value="Cation_efflux_TM"/>
</dbReference>
<evidence type="ECO:0000256" key="6">
    <source>
        <dbReference type="ARBA" id="ARBA00023136"/>
    </source>
</evidence>
<evidence type="ECO:0000256" key="3">
    <source>
        <dbReference type="ARBA" id="ARBA00022448"/>
    </source>
</evidence>
<feature type="domain" description="Cation efflux protein transmembrane" evidence="8">
    <location>
        <begin position="18"/>
        <end position="209"/>
    </location>
</feature>
<dbReference type="SUPFAM" id="SSF161111">
    <property type="entry name" value="Cation efflux protein transmembrane domain-like"/>
    <property type="match status" value="1"/>
</dbReference>